<evidence type="ECO:0000256" key="2">
    <source>
        <dbReference type="ARBA" id="ARBA00023125"/>
    </source>
</evidence>
<gene>
    <name evidence="6" type="ORF">SAMN04488522_102233</name>
</gene>
<reference evidence="7" key="1">
    <citation type="submission" date="2016-11" db="EMBL/GenBank/DDBJ databases">
        <authorList>
            <person name="Varghese N."/>
            <person name="Submissions S."/>
        </authorList>
    </citation>
    <scope>NUCLEOTIDE SEQUENCE [LARGE SCALE GENOMIC DNA]</scope>
    <source>
        <strain evidence="7">DSM 16990</strain>
    </source>
</reference>
<protein>
    <submittedName>
        <fullName evidence="6">Transcriptional regulator, TetR family</fullName>
    </submittedName>
</protein>
<keyword evidence="1" id="KW-0805">Transcription regulation</keyword>
<proteinExistence type="predicted"/>
<dbReference type="InterPro" id="IPR001647">
    <property type="entry name" value="HTH_TetR"/>
</dbReference>
<keyword evidence="3" id="KW-0804">Transcription</keyword>
<evidence type="ECO:0000313" key="7">
    <source>
        <dbReference type="Proteomes" id="UP000184287"/>
    </source>
</evidence>
<sequence length="197" mass="21784">MNKAERTKRFIIEQSAPIINKKGMAGTSLSDIMEATKLAKGGIYGNFESKDEICSESFLYLTETLTQQLDRAVLSGQTAKEKFSNLLNAYKGIKTEGGCPILNFGVEADDTHPGMKENVKKVILASQKRFFDILADGIGKKEISSDLDPKNFSIKVFAMIEGAILCGRVLESNAQMQIVLDAIQHEFETYLSADYLK</sequence>
<keyword evidence="7" id="KW-1185">Reference proteome</keyword>
<evidence type="ECO:0000259" key="5">
    <source>
        <dbReference type="PROSITE" id="PS50977"/>
    </source>
</evidence>
<dbReference type="SUPFAM" id="SSF46689">
    <property type="entry name" value="Homeodomain-like"/>
    <property type="match status" value="1"/>
</dbReference>
<dbReference type="InterPro" id="IPR036271">
    <property type="entry name" value="Tet_transcr_reg_TetR-rel_C_sf"/>
</dbReference>
<evidence type="ECO:0000256" key="4">
    <source>
        <dbReference type="PROSITE-ProRule" id="PRU00335"/>
    </source>
</evidence>
<dbReference type="Pfam" id="PF00440">
    <property type="entry name" value="TetR_N"/>
    <property type="match status" value="1"/>
</dbReference>
<dbReference type="RefSeq" id="WP_073229989.1">
    <property type="nucleotide sequence ID" value="NZ_FQUQ01000002.1"/>
</dbReference>
<dbReference type="Pfam" id="PF16925">
    <property type="entry name" value="TetR_C_13"/>
    <property type="match status" value="1"/>
</dbReference>
<dbReference type="GO" id="GO:0003677">
    <property type="term" value="F:DNA binding"/>
    <property type="evidence" value="ECO:0007669"/>
    <property type="project" value="UniProtKB-UniRule"/>
</dbReference>
<dbReference type="Proteomes" id="UP000184287">
    <property type="component" value="Unassembled WGS sequence"/>
</dbReference>
<evidence type="ECO:0000256" key="1">
    <source>
        <dbReference type="ARBA" id="ARBA00023015"/>
    </source>
</evidence>
<organism evidence="6 7">
    <name type="scientific">Pedobacter caeni</name>
    <dbReference type="NCBI Taxonomy" id="288992"/>
    <lineage>
        <taxon>Bacteria</taxon>
        <taxon>Pseudomonadati</taxon>
        <taxon>Bacteroidota</taxon>
        <taxon>Sphingobacteriia</taxon>
        <taxon>Sphingobacteriales</taxon>
        <taxon>Sphingobacteriaceae</taxon>
        <taxon>Pedobacter</taxon>
    </lineage>
</organism>
<evidence type="ECO:0000313" key="6">
    <source>
        <dbReference type="EMBL" id="SHF14407.1"/>
    </source>
</evidence>
<dbReference type="Gene3D" id="1.10.357.10">
    <property type="entry name" value="Tetracycline Repressor, domain 2"/>
    <property type="match status" value="1"/>
</dbReference>
<evidence type="ECO:0000256" key="3">
    <source>
        <dbReference type="ARBA" id="ARBA00023163"/>
    </source>
</evidence>
<dbReference type="OrthoDB" id="9798857at2"/>
<feature type="domain" description="HTH tetR-type" evidence="5">
    <location>
        <begin position="5"/>
        <end position="65"/>
    </location>
</feature>
<dbReference type="InterPro" id="IPR009057">
    <property type="entry name" value="Homeodomain-like_sf"/>
</dbReference>
<accession>A0A1M4Z9B6</accession>
<dbReference type="AlphaFoldDB" id="A0A1M4Z9B6"/>
<dbReference type="EMBL" id="FQUQ01000002">
    <property type="protein sequence ID" value="SHF14407.1"/>
    <property type="molecule type" value="Genomic_DNA"/>
</dbReference>
<name>A0A1M4Z9B6_9SPHI</name>
<dbReference type="PROSITE" id="PS50977">
    <property type="entry name" value="HTH_TETR_2"/>
    <property type="match status" value="1"/>
</dbReference>
<dbReference type="SUPFAM" id="SSF48498">
    <property type="entry name" value="Tetracyclin repressor-like, C-terminal domain"/>
    <property type="match status" value="1"/>
</dbReference>
<dbReference type="PANTHER" id="PTHR47506:SF3">
    <property type="entry name" value="HTH-TYPE TRANSCRIPTIONAL REGULATOR LMRA"/>
    <property type="match status" value="1"/>
</dbReference>
<dbReference type="PANTHER" id="PTHR47506">
    <property type="entry name" value="TRANSCRIPTIONAL REGULATORY PROTEIN"/>
    <property type="match status" value="1"/>
</dbReference>
<dbReference type="InterPro" id="IPR011075">
    <property type="entry name" value="TetR_C"/>
</dbReference>
<feature type="DNA-binding region" description="H-T-H motif" evidence="4">
    <location>
        <begin position="28"/>
        <end position="47"/>
    </location>
</feature>
<keyword evidence="2 4" id="KW-0238">DNA-binding</keyword>